<dbReference type="Pfam" id="PF20589">
    <property type="entry name" value="DUF6790"/>
    <property type="match status" value="1"/>
</dbReference>
<keyword evidence="3" id="KW-1185">Reference proteome</keyword>
<keyword evidence="1" id="KW-0812">Transmembrane</keyword>
<feature type="transmembrane region" description="Helical" evidence="1">
    <location>
        <begin position="6"/>
        <end position="27"/>
    </location>
</feature>
<dbReference type="AlphaFoldDB" id="A0A191WB03"/>
<gene>
    <name evidence="2" type="ORF">ATC03_00255</name>
</gene>
<keyword evidence="1" id="KW-1133">Transmembrane helix</keyword>
<evidence type="ECO:0000313" key="2">
    <source>
        <dbReference type="EMBL" id="ANJ25435.1"/>
    </source>
</evidence>
<feature type="transmembrane region" description="Helical" evidence="1">
    <location>
        <begin position="83"/>
        <end position="101"/>
    </location>
</feature>
<feature type="transmembrane region" description="Helical" evidence="1">
    <location>
        <begin position="146"/>
        <end position="167"/>
    </location>
</feature>
<evidence type="ECO:0000313" key="3">
    <source>
        <dbReference type="Proteomes" id="UP000078437"/>
    </source>
</evidence>
<dbReference type="KEGG" id="agy:ATC03_00255"/>
<keyword evidence="1" id="KW-0472">Membrane</keyword>
<reference evidence="2 3" key="1">
    <citation type="journal article" date="2016" name="Int. J. Syst. Evol. Microbiol.">
        <title>Agromyces aureus sp. nov., isolated from the rhizosphere of Salix caprea L. grown in a heavy-metal-contaminated soil.</title>
        <authorList>
            <person name="Corretto E."/>
            <person name="Antonielli L."/>
            <person name="Sessitsch A."/>
            <person name="Compant S."/>
            <person name="Gorfer M."/>
            <person name="Kuffner M."/>
            <person name="Brader G."/>
        </authorList>
    </citation>
    <scope>NUCLEOTIDE SEQUENCE [LARGE SCALE GENOMIC DNA]</scope>
    <source>
        <strain evidence="2 3">AR33</strain>
    </source>
</reference>
<sequence length="189" mass="20169">MISDIIAGLIGNYMTTAFVIGLLVAAIQVARYKGRRSAAVVSGLFVNSFVFWAIGIGQAVNFVMHSVFGQFAAQSIGWQQSPFQLELAFSSLGFAVIAFIVHGKRMPFSGKVAVILAAVIFGLGAAGGHVFQMIVNHDYAVNNTGLLLVSDVVINLTGLAFVIWHAVARRRDIAATDALTVRDSRLVDA</sequence>
<feature type="transmembrane region" description="Helical" evidence="1">
    <location>
        <begin position="113"/>
        <end position="134"/>
    </location>
</feature>
<dbReference type="RefSeq" id="WP_067871668.1">
    <property type="nucleotide sequence ID" value="NZ_CP013979.1"/>
</dbReference>
<protein>
    <submittedName>
        <fullName evidence="2">Uncharacterized protein</fullName>
    </submittedName>
</protein>
<organism evidence="2 3">
    <name type="scientific">Agromyces aureus</name>
    <dbReference type="NCBI Taxonomy" id="453304"/>
    <lineage>
        <taxon>Bacteria</taxon>
        <taxon>Bacillati</taxon>
        <taxon>Actinomycetota</taxon>
        <taxon>Actinomycetes</taxon>
        <taxon>Micrococcales</taxon>
        <taxon>Microbacteriaceae</taxon>
        <taxon>Agromyces</taxon>
    </lineage>
</organism>
<feature type="transmembrane region" description="Helical" evidence="1">
    <location>
        <begin position="39"/>
        <end position="63"/>
    </location>
</feature>
<reference evidence="3" key="2">
    <citation type="submission" date="2016-01" db="EMBL/GenBank/DDBJ databases">
        <title>Complete genome sequence of Agromyces aureus AR33T and comparison with related organisms.</title>
        <authorList>
            <person name="Corretto E."/>
            <person name="Antonielli L."/>
            <person name="Sessitsch A."/>
            <person name="Brader G."/>
        </authorList>
    </citation>
    <scope>NUCLEOTIDE SEQUENCE [LARGE SCALE GENOMIC DNA]</scope>
    <source>
        <strain evidence="3">AR33</strain>
    </source>
</reference>
<dbReference type="OrthoDB" id="281633at2"/>
<dbReference type="Proteomes" id="UP000078437">
    <property type="component" value="Chromosome"/>
</dbReference>
<dbReference type="STRING" id="453304.ATC03_00255"/>
<name>A0A191WB03_9MICO</name>
<dbReference type="EMBL" id="CP013979">
    <property type="protein sequence ID" value="ANJ25435.1"/>
    <property type="molecule type" value="Genomic_DNA"/>
</dbReference>
<dbReference type="InterPro" id="IPR046740">
    <property type="entry name" value="DUF6790"/>
</dbReference>
<evidence type="ECO:0000256" key="1">
    <source>
        <dbReference type="SAM" id="Phobius"/>
    </source>
</evidence>
<accession>A0A191WB03</accession>
<proteinExistence type="predicted"/>